<proteinExistence type="predicted"/>
<dbReference type="Proteomes" id="UP000554520">
    <property type="component" value="Unassembled WGS sequence"/>
</dbReference>
<evidence type="ECO:0000313" key="3">
    <source>
        <dbReference type="Proteomes" id="UP000554520"/>
    </source>
</evidence>
<evidence type="ECO:0000256" key="1">
    <source>
        <dbReference type="SAM" id="MobiDB-lite"/>
    </source>
</evidence>
<feature type="compositionally biased region" description="Basic and acidic residues" evidence="1">
    <location>
        <begin position="1"/>
        <end position="15"/>
    </location>
</feature>
<dbReference type="EMBL" id="JACHXN010000007">
    <property type="protein sequence ID" value="MBB3146169.1"/>
    <property type="molecule type" value="Genomic_DNA"/>
</dbReference>
<dbReference type="RefSeq" id="WP_112532105.1">
    <property type="nucleotide sequence ID" value="NZ_JACHXN010000007.1"/>
</dbReference>
<dbReference type="Pfam" id="PF12244">
    <property type="entry name" value="DUF3606"/>
    <property type="match status" value="1"/>
</dbReference>
<comment type="caution">
    <text evidence="2">The sequence shown here is derived from an EMBL/GenBank/DDBJ whole genome shotgun (WGS) entry which is preliminary data.</text>
</comment>
<organism evidence="2 3">
    <name type="scientific">Phyllobacterium trifolii</name>
    <dbReference type="NCBI Taxonomy" id="300193"/>
    <lineage>
        <taxon>Bacteria</taxon>
        <taxon>Pseudomonadati</taxon>
        <taxon>Pseudomonadota</taxon>
        <taxon>Alphaproteobacteria</taxon>
        <taxon>Hyphomicrobiales</taxon>
        <taxon>Phyllobacteriaceae</taxon>
        <taxon>Phyllobacterium</taxon>
    </lineage>
</organism>
<evidence type="ECO:0000313" key="2">
    <source>
        <dbReference type="EMBL" id="MBB3146169.1"/>
    </source>
</evidence>
<protein>
    <recommendedName>
        <fullName evidence="4">DUF3606 domain-containing protein</fullName>
    </recommendedName>
</protein>
<dbReference type="AlphaFoldDB" id="A0A839UCR1"/>
<dbReference type="InterPro" id="IPR022037">
    <property type="entry name" value="DUF3606"/>
</dbReference>
<keyword evidence="3" id="KW-1185">Reference proteome</keyword>
<accession>A0A839UCR1</accession>
<evidence type="ECO:0008006" key="4">
    <source>
        <dbReference type="Google" id="ProtNLM"/>
    </source>
</evidence>
<sequence>MADDKNNQDNRDRSKVSSSDDYEAQYLMTKFDVSKYRAVELIIKHAGSRTKIEAELSNS</sequence>
<reference evidence="2 3" key="1">
    <citation type="submission" date="2020-08" db="EMBL/GenBank/DDBJ databases">
        <title>Genomic Encyclopedia of Type Strains, Phase III (KMG-III): the genomes of soil and plant-associated and newly described type strains.</title>
        <authorList>
            <person name="Whitman W."/>
        </authorList>
    </citation>
    <scope>NUCLEOTIDE SEQUENCE [LARGE SCALE GENOMIC DNA]</scope>
    <source>
        <strain evidence="2 3">CECT 7015</strain>
    </source>
</reference>
<name>A0A839UCR1_9HYPH</name>
<gene>
    <name evidence="2" type="ORF">FHS21_002584</name>
</gene>
<feature type="region of interest" description="Disordered" evidence="1">
    <location>
        <begin position="1"/>
        <end position="20"/>
    </location>
</feature>